<organism evidence="2 3">
    <name type="scientific">Hibiscus sabdariffa</name>
    <name type="common">roselle</name>
    <dbReference type="NCBI Taxonomy" id="183260"/>
    <lineage>
        <taxon>Eukaryota</taxon>
        <taxon>Viridiplantae</taxon>
        <taxon>Streptophyta</taxon>
        <taxon>Embryophyta</taxon>
        <taxon>Tracheophyta</taxon>
        <taxon>Spermatophyta</taxon>
        <taxon>Magnoliopsida</taxon>
        <taxon>eudicotyledons</taxon>
        <taxon>Gunneridae</taxon>
        <taxon>Pentapetalae</taxon>
        <taxon>rosids</taxon>
        <taxon>malvids</taxon>
        <taxon>Malvales</taxon>
        <taxon>Malvaceae</taxon>
        <taxon>Malvoideae</taxon>
        <taxon>Hibiscus</taxon>
    </lineage>
</organism>
<protein>
    <submittedName>
        <fullName evidence="2">Uncharacterized protein</fullName>
    </submittedName>
</protein>
<accession>A0ABR2BIZ0</accession>
<reference evidence="2 3" key="1">
    <citation type="journal article" date="2024" name="G3 (Bethesda)">
        <title>Genome assembly of Hibiscus sabdariffa L. provides insights into metabolisms of medicinal natural products.</title>
        <authorList>
            <person name="Kim T."/>
        </authorList>
    </citation>
    <scope>NUCLEOTIDE SEQUENCE [LARGE SCALE GENOMIC DNA]</scope>
    <source>
        <strain evidence="2">TK-2024</strain>
        <tissue evidence="2">Old leaves</tissue>
    </source>
</reference>
<keyword evidence="3" id="KW-1185">Reference proteome</keyword>
<feature type="compositionally biased region" description="Basic residues" evidence="1">
    <location>
        <begin position="1"/>
        <end position="10"/>
    </location>
</feature>
<sequence>MQAPSRKRRGMQQLKTAPVASMNSSPKKVVKGFRFEVLSTEDESNAHETASTISRMRDMVINAGSTRSAKGKDVGAIGVGSSKGSITAGVSRVRSVLDSLDAIKEVPFAVNQLHQMSHVAVRVIDDDQGSVLRDLNGRSGSGPVRTSGSEALNRSTVSAKSLYKKGPRSQKKDPRKGSANQSLPIGFRFR</sequence>
<feature type="region of interest" description="Disordered" evidence="1">
    <location>
        <begin position="1"/>
        <end position="25"/>
    </location>
</feature>
<proteinExistence type="predicted"/>
<dbReference type="EMBL" id="JBBPBM010000109">
    <property type="protein sequence ID" value="KAK8507126.1"/>
    <property type="molecule type" value="Genomic_DNA"/>
</dbReference>
<feature type="compositionally biased region" description="Polar residues" evidence="1">
    <location>
        <begin position="144"/>
        <end position="159"/>
    </location>
</feature>
<evidence type="ECO:0000313" key="2">
    <source>
        <dbReference type="EMBL" id="KAK8507126.1"/>
    </source>
</evidence>
<dbReference type="Proteomes" id="UP001472677">
    <property type="component" value="Unassembled WGS sequence"/>
</dbReference>
<evidence type="ECO:0000313" key="3">
    <source>
        <dbReference type="Proteomes" id="UP001472677"/>
    </source>
</evidence>
<evidence type="ECO:0000256" key="1">
    <source>
        <dbReference type="SAM" id="MobiDB-lite"/>
    </source>
</evidence>
<gene>
    <name evidence="2" type="ORF">V6N12_008473</name>
</gene>
<comment type="caution">
    <text evidence="2">The sequence shown here is derived from an EMBL/GenBank/DDBJ whole genome shotgun (WGS) entry which is preliminary data.</text>
</comment>
<name>A0ABR2BIZ0_9ROSI</name>
<feature type="region of interest" description="Disordered" evidence="1">
    <location>
        <begin position="134"/>
        <end position="190"/>
    </location>
</feature>